<accession>A0A0D7CSQ4</accession>
<dbReference type="AlphaFoldDB" id="A0A0D7CSQ4"/>
<dbReference type="PATRIC" id="fig|1240678.4.peg.364"/>
<keyword evidence="1" id="KW-0812">Transmembrane</keyword>
<keyword evidence="1" id="KW-0472">Membrane</keyword>
<protein>
    <recommendedName>
        <fullName evidence="4">DUF4239 domain-containing protein</fullName>
    </recommendedName>
</protein>
<keyword evidence="1" id="KW-1133">Transmembrane helix</keyword>
<name>A0A0D7CSQ4_9ACTN</name>
<evidence type="ECO:0000313" key="3">
    <source>
        <dbReference type="Proteomes" id="UP000032458"/>
    </source>
</evidence>
<feature type="transmembrane region" description="Helical" evidence="1">
    <location>
        <begin position="41"/>
        <end position="62"/>
    </location>
</feature>
<evidence type="ECO:0000256" key="1">
    <source>
        <dbReference type="SAM" id="Phobius"/>
    </source>
</evidence>
<dbReference type="Proteomes" id="UP000032458">
    <property type="component" value="Unassembled WGS sequence"/>
</dbReference>
<evidence type="ECO:0008006" key="4">
    <source>
        <dbReference type="Google" id="ProtNLM"/>
    </source>
</evidence>
<gene>
    <name evidence="2" type="ORF">SNA_01705</name>
</gene>
<comment type="caution">
    <text evidence="2">The sequence shown here is derived from an EMBL/GenBank/DDBJ whole genome shotgun (WGS) entry which is preliminary data.</text>
</comment>
<reference evidence="2 3" key="1">
    <citation type="submission" date="2014-09" db="EMBL/GenBank/DDBJ databases">
        <title>Draft genome sequence of Streptomyces natalensis ATCC 27448, producer of the antifungal pimaricin.</title>
        <authorList>
            <person name="Mendes M.V."/>
            <person name="Beites T."/>
            <person name="Pires S."/>
            <person name="Santos C.L."/>
            <person name="Moradas-Ferreira P."/>
        </authorList>
    </citation>
    <scope>NUCLEOTIDE SEQUENCE [LARGE SCALE GENOMIC DNA]</scope>
    <source>
        <strain evidence="2 3">ATCC 27448</strain>
    </source>
</reference>
<proteinExistence type="predicted"/>
<dbReference type="EMBL" id="JRKI01000003">
    <property type="protein sequence ID" value="KIZ19274.1"/>
    <property type="molecule type" value="Genomic_DNA"/>
</dbReference>
<feature type="transmembrane region" description="Helical" evidence="1">
    <location>
        <begin position="166"/>
        <end position="187"/>
    </location>
</feature>
<organism evidence="2 3">
    <name type="scientific">Streptomyces natalensis ATCC 27448</name>
    <dbReference type="NCBI Taxonomy" id="1240678"/>
    <lineage>
        <taxon>Bacteria</taxon>
        <taxon>Bacillati</taxon>
        <taxon>Actinomycetota</taxon>
        <taxon>Actinomycetes</taxon>
        <taxon>Kitasatosporales</taxon>
        <taxon>Streptomycetaceae</taxon>
        <taxon>Streptomyces</taxon>
    </lineage>
</organism>
<feature type="transmembrane region" description="Helical" evidence="1">
    <location>
        <begin position="199"/>
        <end position="216"/>
    </location>
</feature>
<keyword evidence="3" id="KW-1185">Reference proteome</keyword>
<dbReference type="Pfam" id="PF14023">
    <property type="entry name" value="Bestrophin-like"/>
    <property type="match status" value="1"/>
</dbReference>
<sequence length="266" mass="28570">MITVIVVAVLALLAALAANRFLRPRLVPEGDEGMNVRDLVGPLLTLTVLLLAFTLVTASSSYKSAQEAVRTEASAVDNLAEVAEYAPTAQRDRLQADVICYARAVRVHEWPAMANGNSSAVASTWSTDFRQAFKNLSDHSSFGMLVSADNQRAKARQDRLAESTPAVPSLIFWFLLVTMTVTVIALGMCLPRKNNKAQLSALVLVTALLTTTLIITRDAEQPFGGAIDVKPTALADVEGQASRPFLAGRAAHLLPCDEQGRKTLPS</sequence>
<dbReference type="RefSeq" id="WP_030068386.1">
    <property type="nucleotide sequence ID" value="NZ_JRKI01000003.1"/>
</dbReference>
<dbReference type="InterPro" id="IPR025333">
    <property type="entry name" value="DUF4239"/>
</dbReference>
<evidence type="ECO:0000313" key="2">
    <source>
        <dbReference type="EMBL" id="KIZ19274.1"/>
    </source>
</evidence>